<evidence type="ECO:0000313" key="3">
    <source>
        <dbReference type="Proteomes" id="UP000006461"/>
    </source>
</evidence>
<dbReference type="HOGENOM" id="CLU_081211_0_1_11"/>
<sequence length="272" mass="27650">MTVRTHRIPLSDVLRSLEVRNAVGSTTVDADPAAEEVVVEVQALNSTAEELIDRLDLIVTRAHLRLAAPDRRLLRAPAFALSVTVPPGTDVTVTGSSATGTLRGRLGAATLTSSSGDLDVEHCTSLQARSASGDVRAGRVDGPADVGNASGDVRIADAGGPVQLRTASGDLLVGTAATDVTARTASGDVRIETATSGTVRLTTVSGDATVGVAPGLRIWLDVQTVSGRLRSELAEDAPDAGGAQLSVTLQSVSGDLRLRRAAGQPAAPPSAG</sequence>
<dbReference type="STRING" id="477641.MODMU_4344"/>
<keyword evidence="3" id="KW-1185">Reference proteome</keyword>
<dbReference type="Proteomes" id="UP000006461">
    <property type="component" value="Chromosome"/>
</dbReference>
<feature type="domain" description="DUF4097" evidence="1">
    <location>
        <begin position="108"/>
        <end position="256"/>
    </location>
</feature>
<dbReference type="eggNOG" id="COG3595">
    <property type="taxonomic scope" value="Bacteria"/>
</dbReference>
<proteinExistence type="predicted"/>
<evidence type="ECO:0000259" key="1">
    <source>
        <dbReference type="Pfam" id="PF13349"/>
    </source>
</evidence>
<dbReference type="Gene3D" id="2.160.20.120">
    <property type="match status" value="1"/>
</dbReference>
<evidence type="ECO:0000313" key="2">
    <source>
        <dbReference type="EMBL" id="CCH89739.1"/>
    </source>
</evidence>
<dbReference type="OMA" id="THIEVRH"/>
<gene>
    <name evidence="2" type="ordered locus">MODMU_4344</name>
</gene>
<protein>
    <recommendedName>
        <fullName evidence="1">DUF4097 domain-containing protein</fullName>
    </recommendedName>
</protein>
<dbReference type="EMBL" id="FO203431">
    <property type="protein sequence ID" value="CCH89739.1"/>
    <property type="molecule type" value="Genomic_DNA"/>
</dbReference>
<dbReference type="Pfam" id="PF13349">
    <property type="entry name" value="DUF4097"/>
    <property type="match status" value="1"/>
</dbReference>
<name>I4F276_MODI5</name>
<reference evidence="2 3" key="1">
    <citation type="journal article" date="2012" name="J. Bacteriol.">
        <title>Genome Sequence of Radiation-Resistant Modestobacter marinus Strain BC501, a Representative Actinobacterium That Thrives on Calcareous Stone Surfaces.</title>
        <authorList>
            <person name="Normand P."/>
            <person name="Gury J."/>
            <person name="Pujic P."/>
            <person name="Chouaia B."/>
            <person name="Crotti E."/>
            <person name="Brusetti L."/>
            <person name="Daffonchio D."/>
            <person name="Vacherie B."/>
            <person name="Barbe V."/>
            <person name="Medigue C."/>
            <person name="Calteau A."/>
            <person name="Ghodhbane-Gtari F."/>
            <person name="Essoussi I."/>
            <person name="Nouioui I."/>
            <person name="Abbassi-Ghozzi I."/>
            <person name="Gtari M."/>
        </authorList>
    </citation>
    <scope>NUCLEOTIDE SEQUENCE [LARGE SCALE GENOMIC DNA]</scope>
    <source>
        <strain evidence="3">BC 501</strain>
    </source>
</reference>
<dbReference type="AlphaFoldDB" id="I4F276"/>
<dbReference type="InterPro" id="IPR025164">
    <property type="entry name" value="Toastrack_DUF4097"/>
</dbReference>
<dbReference type="KEGG" id="mmar:MODMU_4344"/>
<accession>I4F276</accession>
<organism evidence="2 3">
    <name type="scientific">Modestobacter italicus (strain DSM 44449 / CECT 9708 / BC 501)</name>
    <dbReference type="NCBI Taxonomy" id="2732864"/>
    <lineage>
        <taxon>Bacteria</taxon>
        <taxon>Bacillati</taxon>
        <taxon>Actinomycetota</taxon>
        <taxon>Actinomycetes</taxon>
        <taxon>Geodermatophilales</taxon>
        <taxon>Geodermatophilaceae</taxon>
        <taxon>Modestobacter</taxon>
    </lineage>
</organism>